<evidence type="ECO:0000313" key="1">
    <source>
        <dbReference type="EMBL" id="EJK48809.1"/>
    </source>
</evidence>
<comment type="caution">
    <text evidence="1">The sequence shown here is derived from an EMBL/GenBank/DDBJ whole genome shotgun (WGS) entry which is preliminary data.</text>
</comment>
<sequence length="221" mass="25066">TVWKSSQNCSTELGLIKTNTEKTKVMTCVNEKIHVRRSEEVHRNTMAGFHTEKAWRNRKLQVPQARGIAPCAPCQTAPDQCRRHGICGGISVTATPWTSSTFLARVSSQDALGATYKLTLRTRRTMNCRRYAGRGQAEQKAQYAAAAKNARALEEEFTAYGEILERVEVFKYLGRHGTIMICMQSDIISKRLFRPGLYLWDVLQIRHPIGLALWQRDLVLV</sequence>
<dbReference type="EMBL" id="AGNL01045391">
    <property type="protein sequence ID" value="EJK48809.1"/>
    <property type="molecule type" value="Genomic_DNA"/>
</dbReference>
<feature type="non-terminal residue" evidence="1">
    <location>
        <position position="1"/>
    </location>
</feature>
<protein>
    <submittedName>
        <fullName evidence="1">Uncharacterized protein</fullName>
    </submittedName>
</protein>
<name>K0R9C9_THAOC</name>
<keyword evidence="2" id="KW-1185">Reference proteome</keyword>
<dbReference type="AlphaFoldDB" id="K0R9C9"/>
<reference evidence="1 2" key="1">
    <citation type="journal article" date="2012" name="Genome Biol.">
        <title>Genome and low-iron response of an oceanic diatom adapted to chronic iron limitation.</title>
        <authorList>
            <person name="Lommer M."/>
            <person name="Specht M."/>
            <person name="Roy A.S."/>
            <person name="Kraemer L."/>
            <person name="Andreson R."/>
            <person name="Gutowska M.A."/>
            <person name="Wolf J."/>
            <person name="Bergner S.V."/>
            <person name="Schilhabel M.B."/>
            <person name="Klostermeier U.C."/>
            <person name="Beiko R.G."/>
            <person name="Rosenstiel P."/>
            <person name="Hippler M."/>
            <person name="Laroche J."/>
        </authorList>
    </citation>
    <scope>NUCLEOTIDE SEQUENCE [LARGE SCALE GENOMIC DNA]</scope>
    <source>
        <strain evidence="1 2">CCMP1005</strain>
    </source>
</reference>
<dbReference type="Proteomes" id="UP000266841">
    <property type="component" value="Unassembled WGS sequence"/>
</dbReference>
<accession>K0R9C9</accession>
<organism evidence="1 2">
    <name type="scientific">Thalassiosira oceanica</name>
    <name type="common">Marine diatom</name>
    <dbReference type="NCBI Taxonomy" id="159749"/>
    <lineage>
        <taxon>Eukaryota</taxon>
        <taxon>Sar</taxon>
        <taxon>Stramenopiles</taxon>
        <taxon>Ochrophyta</taxon>
        <taxon>Bacillariophyta</taxon>
        <taxon>Coscinodiscophyceae</taxon>
        <taxon>Thalassiosirophycidae</taxon>
        <taxon>Thalassiosirales</taxon>
        <taxon>Thalassiosiraceae</taxon>
        <taxon>Thalassiosira</taxon>
    </lineage>
</organism>
<evidence type="ECO:0000313" key="2">
    <source>
        <dbReference type="Proteomes" id="UP000266841"/>
    </source>
</evidence>
<proteinExistence type="predicted"/>
<gene>
    <name evidence="1" type="ORF">THAOC_32362</name>
</gene>